<dbReference type="Proteomes" id="UP000789342">
    <property type="component" value="Unassembled WGS sequence"/>
</dbReference>
<dbReference type="InterPro" id="IPR023395">
    <property type="entry name" value="MCP_dom_sf"/>
</dbReference>
<dbReference type="PANTHER" id="PTHR45928:SF1">
    <property type="entry name" value="RE38146P"/>
    <property type="match status" value="1"/>
</dbReference>
<evidence type="ECO:0000313" key="14">
    <source>
        <dbReference type="Proteomes" id="UP000789342"/>
    </source>
</evidence>
<keyword evidence="9 10" id="KW-0472">Membrane</keyword>
<organism evidence="13 14">
    <name type="scientific">Acaulospora morrowiae</name>
    <dbReference type="NCBI Taxonomy" id="94023"/>
    <lineage>
        <taxon>Eukaryota</taxon>
        <taxon>Fungi</taxon>
        <taxon>Fungi incertae sedis</taxon>
        <taxon>Mucoromycota</taxon>
        <taxon>Glomeromycotina</taxon>
        <taxon>Glomeromycetes</taxon>
        <taxon>Diversisporales</taxon>
        <taxon>Acaulosporaceae</taxon>
        <taxon>Acaulospora</taxon>
    </lineage>
</organism>
<evidence type="ECO:0000256" key="6">
    <source>
        <dbReference type="ARBA" id="ARBA00022792"/>
    </source>
</evidence>
<comment type="subcellular location">
    <subcellularLocation>
        <location evidence="1">Mitochondrion inner membrane</location>
        <topology evidence="1">Multi-pass membrane protein</topology>
    </subcellularLocation>
</comment>
<evidence type="ECO:0000256" key="1">
    <source>
        <dbReference type="ARBA" id="ARBA00004448"/>
    </source>
</evidence>
<evidence type="ECO:0000256" key="10">
    <source>
        <dbReference type="PROSITE-ProRule" id="PRU00282"/>
    </source>
</evidence>
<evidence type="ECO:0000256" key="3">
    <source>
        <dbReference type="ARBA" id="ARBA00022448"/>
    </source>
</evidence>
<evidence type="ECO:0000256" key="2">
    <source>
        <dbReference type="ARBA" id="ARBA00006375"/>
    </source>
</evidence>
<evidence type="ECO:0000256" key="11">
    <source>
        <dbReference type="RuleBase" id="RU000488"/>
    </source>
</evidence>
<dbReference type="Gene3D" id="1.50.40.10">
    <property type="entry name" value="Mitochondrial carrier domain"/>
    <property type="match status" value="1"/>
</dbReference>
<dbReference type="AlphaFoldDB" id="A0A9N9N318"/>
<keyword evidence="8" id="KW-0496">Mitochondrion</keyword>
<evidence type="ECO:0000256" key="4">
    <source>
        <dbReference type="ARBA" id="ARBA00022692"/>
    </source>
</evidence>
<dbReference type="EMBL" id="CAJVPV010016449">
    <property type="protein sequence ID" value="CAG8698257.1"/>
    <property type="molecule type" value="Genomic_DNA"/>
</dbReference>
<dbReference type="PROSITE" id="PS50920">
    <property type="entry name" value="SOLCAR"/>
    <property type="match status" value="2"/>
</dbReference>
<keyword evidence="3 11" id="KW-0813">Transport</keyword>
<feature type="repeat" description="Solcar" evidence="10">
    <location>
        <begin position="159"/>
        <end position="253"/>
    </location>
</feature>
<proteinExistence type="inferred from homology"/>
<feature type="repeat" description="Solcar" evidence="10">
    <location>
        <begin position="44"/>
        <end position="146"/>
    </location>
</feature>
<keyword evidence="4 10" id="KW-0812">Transmembrane</keyword>
<comment type="caution">
    <text evidence="13">The sequence shown here is derived from an EMBL/GenBank/DDBJ whole genome shotgun (WGS) entry which is preliminary data.</text>
</comment>
<dbReference type="Pfam" id="PF00153">
    <property type="entry name" value="Mito_carr"/>
    <property type="match status" value="2"/>
</dbReference>
<accession>A0A9N9N318</accession>
<evidence type="ECO:0000256" key="5">
    <source>
        <dbReference type="ARBA" id="ARBA00022737"/>
    </source>
</evidence>
<evidence type="ECO:0000256" key="9">
    <source>
        <dbReference type="ARBA" id="ARBA00023136"/>
    </source>
</evidence>
<feature type="region of interest" description="Disordered" evidence="12">
    <location>
        <begin position="1"/>
        <end position="40"/>
    </location>
</feature>
<protein>
    <submittedName>
        <fullName evidence="13">17887_t:CDS:1</fullName>
    </submittedName>
</protein>
<feature type="non-terminal residue" evidence="13">
    <location>
        <position position="287"/>
    </location>
</feature>
<reference evidence="13" key="1">
    <citation type="submission" date="2021-06" db="EMBL/GenBank/DDBJ databases">
        <authorList>
            <person name="Kallberg Y."/>
            <person name="Tangrot J."/>
            <person name="Rosling A."/>
        </authorList>
    </citation>
    <scope>NUCLEOTIDE SEQUENCE</scope>
    <source>
        <strain evidence="13">CL551</strain>
    </source>
</reference>
<gene>
    <name evidence="13" type="ORF">AMORRO_LOCUS11970</name>
</gene>
<keyword evidence="5" id="KW-0677">Repeat</keyword>
<feature type="compositionally biased region" description="Polar residues" evidence="12">
    <location>
        <begin position="1"/>
        <end position="31"/>
    </location>
</feature>
<dbReference type="SUPFAM" id="SSF103506">
    <property type="entry name" value="Mitochondrial carrier"/>
    <property type="match status" value="1"/>
</dbReference>
<dbReference type="InterPro" id="IPR051508">
    <property type="entry name" value="Mito_Carrier_Antiporter"/>
</dbReference>
<evidence type="ECO:0000256" key="8">
    <source>
        <dbReference type="ARBA" id="ARBA00023128"/>
    </source>
</evidence>
<dbReference type="OrthoDB" id="756301at2759"/>
<evidence type="ECO:0000313" key="13">
    <source>
        <dbReference type="EMBL" id="CAG8698257.1"/>
    </source>
</evidence>
<dbReference type="PANTHER" id="PTHR45928">
    <property type="entry name" value="RE38146P"/>
    <property type="match status" value="1"/>
</dbReference>
<name>A0A9N9N318_9GLOM</name>
<evidence type="ECO:0000256" key="7">
    <source>
        <dbReference type="ARBA" id="ARBA00022989"/>
    </source>
</evidence>
<comment type="similarity">
    <text evidence="2 11">Belongs to the mitochondrial carrier (TC 2.A.29) family.</text>
</comment>
<dbReference type="InterPro" id="IPR018108">
    <property type="entry name" value="MCP_transmembrane"/>
</dbReference>
<keyword evidence="6" id="KW-0999">Mitochondrion inner membrane</keyword>
<dbReference type="GO" id="GO:0005743">
    <property type="term" value="C:mitochondrial inner membrane"/>
    <property type="evidence" value="ECO:0007669"/>
    <property type="project" value="UniProtKB-SubCell"/>
</dbReference>
<evidence type="ECO:0000256" key="12">
    <source>
        <dbReference type="SAM" id="MobiDB-lite"/>
    </source>
</evidence>
<keyword evidence="7" id="KW-1133">Transmembrane helix</keyword>
<keyword evidence="14" id="KW-1185">Reference proteome</keyword>
<sequence length="287" mass="30995">MSATLKSQQNLSAKRISTQNITSPNQTSLSSAPPLKTLPPRPNISQLENFAMSALAPSMAVVFTLPFDTVKVRMQLQGEVKIVKDFSGKTIRVVAEKVYKNSLDCLLKTYKFEGMRGLEKGLMPSILKESSKNVFRLGLYDPILSIMHPTDDSNSTSSAPAYKRMIAGGLCGAMGAVSANPFELVKTRLQSSAAGAIAVGNQYGYSSISSALYNIMSKEGGIRGLYRGSMISVYRGIVGSAANLSSYTMLKDRAKREGFSEGILLDMECSLISAFISVIFMNPLDVV</sequence>